<gene>
    <name evidence="2" type="ORF">ALTATR162_LOCUS6607</name>
</gene>
<accession>A0A8J2I326</accession>
<reference evidence="2" key="1">
    <citation type="submission" date="2021-05" db="EMBL/GenBank/DDBJ databases">
        <authorList>
            <person name="Stam R."/>
        </authorList>
    </citation>
    <scope>NUCLEOTIDE SEQUENCE</scope>
    <source>
        <strain evidence="2">CS162</strain>
    </source>
</reference>
<feature type="compositionally biased region" description="Basic residues" evidence="1">
    <location>
        <begin position="240"/>
        <end position="250"/>
    </location>
</feature>
<feature type="region of interest" description="Disordered" evidence="1">
    <location>
        <begin position="75"/>
        <end position="275"/>
    </location>
</feature>
<feature type="compositionally biased region" description="Gly residues" evidence="1">
    <location>
        <begin position="252"/>
        <end position="275"/>
    </location>
</feature>
<feature type="compositionally biased region" description="Polar residues" evidence="1">
    <location>
        <begin position="140"/>
        <end position="158"/>
    </location>
</feature>
<feature type="compositionally biased region" description="Polar residues" evidence="1">
    <location>
        <begin position="213"/>
        <end position="223"/>
    </location>
</feature>
<dbReference type="RefSeq" id="XP_043170164.1">
    <property type="nucleotide sequence ID" value="XM_043314229.1"/>
</dbReference>
<feature type="compositionally biased region" description="Polar residues" evidence="1">
    <location>
        <begin position="75"/>
        <end position="91"/>
    </location>
</feature>
<proteinExistence type="predicted"/>
<evidence type="ECO:0000313" key="2">
    <source>
        <dbReference type="EMBL" id="CAG5164093.1"/>
    </source>
</evidence>
<feature type="compositionally biased region" description="Basic and acidic residues" evidence="1">
    <location>
        <begin position="224"/>
        <end position="233"/>
    </location>
</feature>
<dbReference type="Proteomes" id="UP000676310">
    <property type="component" value="Unassembled WGS sequence"/>
</dbReference>
<dbReference type="EMBL" id="CAJRGZ010000019">
    <property type="protein sequence ID" value="CAG5164093.1"/>
    <property type="molecule type" value="Genomic_DNA"/>
</dbReference>
<feature type="compositionally biased region" description="Low complexity" evidence="1">
    <location>
        <begin position="180"/>
        <end position="197"/>
    </location>
</feature>
<name>A0A8J2I326_9PLEO</name>
<protein>
    <submittedName>
        <fullName evidence="2">Uncharacterized protein</fullName>
    </submittedName>
</protein>
<evidence type="ECO:0000256" key="1">
    <source>
        <dbReference type="SAM" id="MobiDB-lite"/>
    </source>
</evidence>
<dbReference type="OrthoDB" id="3788029at2759"/>
<organism evidence="2 3">
    <name type="scientific">Alternaria atra</name>
    <dbReference type="NCBI Taxonomy" id="119953"/>
    <lineage>
        <taxon>Eukaryota</taxon>
        <taxon>Fungi</taxon>
        <taxon>Dikarya</taxon>
        <taxon>Ascomycota</taxon>
        <taxon>Pezizomycotina</taxon>
        <taxon>Dothideomycetes</taxon>
        <taxon>Pleosporomycetidae</taxon>
        <taxon>Pleosporales</taxon>
        <taxon>Pleosporineae</taxon>
        <taxon>Pleosporaceae</taxon>
        <taxon>Alternaria</taxon>
        <taxon>Alternaria sect. Ulocladioides</taxon>
    </lineage>
</organism>
<dbReference type="GeneID" id="67018515"/>
<comment type="caution">
    <text evidence="2">The sequence shown here is derived from an EMBL/GenBank/DDBJ whole genome shotgun (WGS) entry which is preliminary data.</text>
</comment>
<evidence type="ECO:0000313" key="3">
    <source>
        <dbReference type="Proteomes" id="UP000676310"/>
    </source>
</evidence>
<sequence>METMRITISPALTQTSSQANFGAMNNIEQSSLTDLHSSMVLHAVSVIEAHALLLKVYRLLWQSIRYLQCSSTMSYQPKTCTNSTELSTGSDTRQHGPPDPEPPAAPPIIILSRSGKAPAPHFQVPDPADQQVRPQPPTSSPSLETSQYNSQSIDTSSRPPSKPEPEPHPAPPVIILSNEKSASPPATSALLALPTKTHNPCTMGSKVSKVKEQASNGKLQPSQERLDKEEMKEPNNYYTHRSKSMRRKAGKTGAGVDAGGAQGGTAGGAGGGGIA</sequence>
<dbReference type="AlphaFoldDB" id="A0A8J2I326"/>
<keyword evidence="3" id="KW-1185">Reference proteome</keyword>